<evidence type="ECO:0000259" key="3">
    <source>
        <dbReference type="PROSITE" id="PS50222"/>
    </source>
</evidence>
<dbReference type="SMART" id="SM00054">
    <property type="entry name" value="EFh"/>
    <property type="match status" value="3"/>
</dbReference>
<dbReference type="Proteomes" id="UP000017836">
    <property type="component" value="Unassembled WGS sequence"/>
</dbReference>
<evidence type="ECO:0000256" key="1">
    <source>
        <dbReference type="ARBA" id="ARBA00022737"/>
    </source>
</evidence>
<dbReference type="OrthoDB" id="26525at2759"/>
<dbReference type="AlphaFoldDB" id="W1P0E2"/>
<accession>W1P0E2</accession>
<dbReference type="GO" id="GO:0043226">
    <property type="term" value="C:organelle"/>
    <property type="evidence" value="ECO:0007669"/>
    <property type="project" value="UniProtKB-ARBA"/>
</dbReference>
<dbReference type="FunFam" id="1.10.238.10:FF:000178">
    <property type="entry name" value="Calmodulin-2 A"/>
    <property type="match status" value="1"/>
</dbReference>
<dbReference type="OMA" id="GFARLMM"/>
<dbReference type="eggNOG" id="KOG0027">
    <property type="taxonomic scope" value="Eukaryota"/>
</dbReference>
<feature type="domain" description="EF-hand" evidence="3">
    <location>
        <begin position="49"/>
        <end position="84"/>
    </location>
</feature>
<keyword evidence="1" id="KW-0677">Repeat</keyword>
<dbReference type="Pfam" id="PF13499">
    <property type="entry name" value="EF-hand_7"/>
    <property type="match status" value="1"/>
</dbReference>
<dbReference type="GO" id="GO:0042538">
    <property type="term" value="P:hyperosmotic salinity response"/>
    <property type="evidence" value="ECO:0007669"/>
    <property type="project" value="EnsemblPlants"/>
</dbReference>
<dbReference type="GO" id="GO:0005829">
    <property type="term" value="C:cytosol"/>
    <property type="evidence" value="ECO:0007669"/>
    <property type="project" value="EnsemblPlants"/>
</dbReference>
<sequence length="157" mass="17469">MCPNDRYAHDLAGLSDFRRAFTVLDFDCDGKIGKEDLHAFFQQFSADPRATEDVDSMIVVADRDKDGFVEYEEFEKVLSFPAPESPENEVFREVFRLMDGDGDGKLGFSDLKGYMGSLGFSLSDEDLEMMLRVGGGDLNEGVGYEGLVKILAVDLAR</sequence>
<evidence type="ECO:0000313" key="5">
    <source>
        <dbReference type="Proteomes" id="UP000017836"/>
    </source>
</evidence>
<dbReference type="HOGENOM" id="CLU_1689852_0_0_1"/>
<dbReference type="InterPro" id="IPR002048">
    <property type="entry name" value="EF_hand_dom"/>
</dbReference>
<dbReference type="Gene3D" id="1.10.238.10">
    <property type="entry name" value="EF-hand"/>
    <property type="match status" value="2"/>
</dbReference>
<feature type="domain" description="EF-hand" evidence="3">
    <location>
        <begin position="12"/>
        <end position="47"/>
    </location>
</feature>
<dbReference type="InterPro" id="IPR018247">
    <property type="entry name" value="EF_Hand_1_Ca_BS"/>
</dbReference>
<dbReference type="KEGG" id="atr:18431434"/>
<dbReference type="InterPro" id="IPR011992">
    <property type="entry name" value="EF-hand-dom_pair"/>
</dbReference>
<proteinExistence type="predicted"/>
<dbReference type="Pfam" id="PF13405">
    <property type="entry name" value="EF-hand_6"/>
    <property type="match status" value="1"/>
</dbReference>
<dbReference type="SUPFAM" id="SSF47473">
    <property type="entry name" value="EF-hand"/>
    <property type="match status" value="1"/>
</dbReference>
<dbReference type="PANTHER" id="PTHR23050">
    <property type="entry name" value="CALCIUM BINDING PROTEIN"/>
    <property type="match status" value="1"/>
</dbReference>
<dbReference type="Gramene" id="ERN03297">
    <property type="protein sequence ID" value="ERN03297"/>
    <property type="gene ID" value="AMTR_s00003p00224450"/>
</dbReference>
<protein>
    <recommendedName>
        <fullName evidence="3">EF-hand domain-containing protein</fullName>
    </recommendedName>
</protein>
<dbReference type="GO" id="GO:0005509">
    <property type="term" value="F:calcium ion binding"/>
    <property type="evidence" value="ECO:0007669"/>
    <property type="project" value="EnsemblPlants"/>
</dbReference>
<evidence type="ECO:0000313" key="4">
    <source>
        <dbReference type="EMBL" id="ERN03297.1"/>
    </source>
</evidence>
<keyword evidence="2" id="KW-0106">Calcium</keyword>
<reference evidence="5" key="1">
    <citation type="journal article" date="2013" name="Science">
        <title>The Amborella genome and the evolution of flowering plants.</title>
        <authorList>
            <consortium name="Amborella Genome Project"/>
        </authorList>
    </citation>
    <scope>NUCLEOTIDE SEQUENCE [LARGE SCALE GENOMIC DNA]</scope>
</reference>
<dbReference type="PROSITE" id="PS50222">
    <property type="entry name" value="EF_HAND_2"/>
    <property type="match status" value="3"/>
</dbReference>
<name>W1P0E2_AMBTC</name>
<gene>
    <name evidence="4" type="ORF">AMTR_s00003p00224450</name>
</gene>
<dbReference type="EMBL" id="KI394358">
    <property type="protein sequence ID" value="ERN03297.1"/>
    <property type="molecule type" value="Genomic_DNA"/>
</dbReference>
<organism evidence="4 5">
    <name type="scientific">Amborella trichopoda</name>
    <dbReference type="NCBI Taxonomy" id="13333"/>
    <lineage>
        <taxon>Eukaryota</taxon>
        <taxon>Viridiplantae</taxon>
        <taxon>Streptophyta</taxon>
        <taxon>Embryophyta</taxon>
        <taxon>Tracheophyta</taxon>
        <taxon>Spermatophyta</taxon>
        <taxon>Magnoliopsida</taxon>
        <taxon>Amborellales</taxon>
        <taxon>Amborellaceae</taxon>
        <taxon>Amborella</taxon>
    </lineage>
</organism>
<feature type="domain" description="EF-hand" evidence="3">
    <location>
        <begin position="86"/>
        <end position="121"/>
    </location>
</feature>
<dbReference type="PRINTS" id="PR01697">
    <property type="entry name" value="PARVALBUMIN"/>
</dbReference>
<dbReference type="CDD" id="cd00051">
    <property type="entry name" value="EFh"/>
    <property type="match status" value="2"/>
</dbReference>
<dbReference type="InterPro" id="IPR050145">
    <property type="entry name" value="Centrin_CML-like"/>
</dbReference>
<dbReference type="STRING" id="13333.W1P0E2"/>
<evidence type="ECO:0000256" key="2">
    <source>
        <dbReference type="ARBA" id="ARBA00022837"/>
    </source>
</evidence>
<dbReference type="PROSITE" id="PS00018">
    <property type="entry name" value="EF_HAND_1"/>
    <property type="match status" value="3"/>
</dbReference>
<keyword evidence="5" id="KW-1185">Reference proteome</keyword>